<sequence>MTVTLNQQDSDLKKKVPLLEVDARNGSDVAKIVATAIANMKVAGGCVVRNLLLPDTVNQIVEDLQPYLDDPDTFLKFRPGTTSATGLAAKSITFCHEVIGNAVWQGVIDYFLSCTYGPYWMGNEQHSHTGKPQLSSTTTFKVGPGGEGQMLHRDDILHYNWRGGSSEYELGRDVMCVLFVALSKTTEENGATRVIPGSHLWDYSLPPTEDLAVHVELAPGDAFISLGGLFHAGSANTTTNEDRLIAVVSGIRTELRQEENAYLTYTKEEIERLPLHLQRFFGYTTGEPLLGHVNMRDPGHVYNSAVSSERLI</sequence>
<keyword evidence="2" id="KW-1185">Reference proteome</keyword>
<dbReference type="Proteomes" id="UP001147760">
    <property type="component" value="Unassembled WGS sequence"/>
</dbReference>
<dbReference type="SUPFAM" id="SSF51197">
    <property type="entry name" value="Clavaminate synthase-like"/>
    <property type="match status" value="1"/>
</dbReference>
<reference evidence="1" key="1">
    <citation type="submission" date="2022-12" db="EMBL/GenBank/DDBJ databases">
        <authorList>
            <person name="Petersen C."/>
        </authorList>
    </citation>
    <scope>NUCLEOTIDE SEQUENCE</scope>
    <source>
        <strain evidence="1">IBT 17660</strain>
    </source>
</reference>
<evidence type="ECO:0000313" key="1">
    <source>
        <dbReference type="EMBL" id="KAJ5480639.1"/>
    </source>
</evidence>
<protein>
    <recommendedName>
        <fullName evidence="3">Phytanoyl-CoA dioxygenase family protein</fullName>
    </recommendedName>
</protein>
<dbReference type="InterPro" id="IPR008775">
    <property type="entry name" value="Phytyl_CoA_dOase-like"/>
</dbReference>
<dbReference type="PANTHER" id="PTHR37563">
    <property type="entry name" value="PHYTANOYL-COA DIOXYGENASE FAMILY PROTEIN (AFU_ORTHOLOGUE AFUA_2G03330)"/>
    <property type="match status" value="1"/>
</dbReference>
<dbReference type="OrthoDB" id="445007at2759"/>
<proteinExistence type="predicted"/>
<dbReference type="AlphaFoldDB" id="A0A9W9X1B4"/>
<evidence type="ECO:0000313" key="2">
    <source>
        <dbReference type="Proteomes" id="UP001147760"/>
    </source>
</evidence>
<name>A0A9W9X1B4_9EURO</name>
<dbReference type="Gene3D" id="2.60.120.620">
    <property type="entry name" value="q2cbj1_9rhob like domain"/>
    <property type="match status" value="1"/>
</dbReference>
<dbReference type="InterPro" id="IPR051961">
    <property type="entry name" value="Fungal_Metabolite_Diox"/>
</dbReference>
<gene>
    <name evidence="1" type="ORF">N7530_006148</name>
</gene>
<accession>A0A9W9X1B4</accession>
<evidence type="ECO:0008006" key="3">
    <source>
        <dbReference type="Google" id="ProtNLM"/>
    </source>
</evidence>
<comment type="caution">
    <text evidence="1">The sequence shown here is derived from an EMBL/GenBank/DDBJ whole genome shotgun (WGS) entry which is preliminary data.</text>
</comment>
<dbReference type="PANTHER" id="PTHR37563:SF2">
    <property type="entry name" value="PHYTANOYL-COA DIOXYGENASE FAMILY PROTEIN (AFU_ORTHOLOGUE AFUA_2G03330)"/>
    <property type="match status" value="1"/>
</dbReference>
<dbReference type="EMBL" id="JAPWDO010000003">
    <property type="protein sequence ID" value="KAJ5480639.1"/>
    <property type="molecule type" value="Genomic_DNA"/>
</dbReference>
<reference evidence="1" key="2">
    <citation type="journal article" date="2023" name="IMA Fungus">
        <title>Comparative genomic study of the Penicillium genus elucidates a diverse pangenome and 15 lateral gene transfer events.</title>
        <authorList>
            <person name="Petersen C."/>
            <person name="Sorensen T."/>
            <person name="Nielsen M.R."/>
            <person name="Sondergaard T.E."/>
            <person name="Sorensen J.L."/>
            <person name="Fitzpatrick D.A."/>
            <person name="Frisvad J.C."/>
            <person name="Nielsen K.L."/>
        </authorList>
    </citation>
    <scope>NUCLEOTIDE SEQUENCE</scope>
    <source>
        <strain evidence="1">IBT 17660</strain>
    </source>
</reference>
<dbReference type="Pfam" id="PF05721">
    <property type="entry name" value="PhyH"/>
    <property type="match status" value="1"/>
</dbReference>
<organism evidence="1 2">
    <name type="scientific">Penicillium desertorum</name>
    <dbReference type="NCBI Taxonomy" id="1303715"/>
    <lineage>
        <taxon>Eukaryota</taxon>
        <taxon>Fungi</taxon>
        <taxon>Dikarya</taxon>
        <taxon>Ascomycota</taxon>
        <taxon>Pezizomycotina</taxon>
        <taxon>Eurotiomycetes</taxon>
        <taxon>Eurotiomycetidae</taxon>
        <taxon>Eurotiales</taxon>
        <taxon>Aspergillaceae</taxon>
        <taxon>Penicillium</taxon>
    </lineage>
</organism>